<dbReference type="SUPFAM" id="SSF52972">
    <property type="entry name" value="ITPase-like"/>
    <property type="match status" value="1"/>
</dbReference>
<dbReference type="EC" id="3.6.1.-" evidence="9"/>
<protein>
    <recommendedName>
        <fullName evidence="8 9">7-methyl-GTP pyrophosphatase</fullName>
        <shortName evidence="9">m(7)GTP pyrophosphatase</shortName>
        <ecNumber evidence="9">3.6.1.-</ecNumber>
    </recommendedName>
</protein>
<dbReference type="AlphaFoldDB" id="W0DV77"/>
<evidence type="ECO:0000313" key="10">
    <source>
        <dbReference type="EMBL" id="AHF00904.1"/>
    </source>
</evidence>
<comment type="catalytic activity">
    <reaction evidence="5 9">
        <text>N(7)-methyl-GTP + H2O = N(7)-methyl-GMP + diphosphate + H(+)</text>
        <dbReference type="Rhea" id="RHEA:58744"/>
        <dbReference type="ChEBI" id="CHEBI:15377"/>
        <dbReference type="ChEBI" id="CHEBI:15378"/>
        <dbReference type="ChEBI" id="CHEBI:33019"/>
        <dbReference type="ChEBI" id="CHEBI:58285"/>
        <dbReference type="ChEBI" id="CHEBI:87133"/>
    </reaction>
</comment>
<keyword evidence="2 9" id="KW-0963">Cytoplasm</keyword>
<dbReference type="FunCoup" id="W0DV77">
    <property type="interactions" value="82"/>
</dbReference>
<organism evidence="10 11">
    <name type="scientific">Thiomicrospira aerophila AL3</name>
    <dbReference type="NCBI Taxonomy" id="717772"/>
    <lineage>
        <taxon>Bacteria</taxon>
        <taxon>Pseudomonadati</taxon>
        <taxon>Pseudomonadota</taxon>
        <taxon>Gammaproteobacteria</taxon>
        <taxon>Thiotrichales</taxon>
        <taxon>Piscirickettsiaceae</taxon>
        <taxon>Thiomicrospira</taxon>
    </lineage>
</organism>
<gene>
    <name evidence="10" type="ORF">THIAE_03140</name>
</gene>
<dbReference type="GO" id="GO:0047429">
    <property type="term" value="F:nucleoside triphosphate diphosphatase activity"/>
    <property type="evidence" value="ECO:0007669"/>
    <property type="project" value="InterPro"/>
</dbReference>
<dbReference type="InParanoid" id="W0DV77"/>
<dbReference type="Gene3D" id="3.90.950.10">
    <property type="match status" value="1"/>
</dbReference>
<dbReference type="GO" id="GO:0005737">
    <property type="term" value="C:cytoplasm"/>
    <property type="evidence" value="ECO:0007669"/>
    <property type="project" value="UniProtKB-SubCell"/>
</dbReference>
<name>W0DV77_9GAMM</name>
<keyword evidence="11" id="KW-1185">Reference proteome</keyword>
<keyword evidence="4 9" id="KW-0546">Nucleotide metabolism</keyword>
<sequence length="217" mass="24185">MPNTQTNKILFTMNHAHDQSEPHFILASQSPYRKLLLKKLIANFDCHSPDIDETRQPGESVADLVARLSQQKAQAIATHFPNSWIIASDQSAALGDDILGKAHEHAQALEQLKKQQGQTLIYHTGVCLYNPEQQTYHYAHEPTEVIFRSLPAETLNNYLLQEQPYDCAGSFKSEGLGIMLFSAIHSQDPNALIGLPLIKLCNLLNSAGLQMPLNGRF</sequence>
<evidence type="ECO:0000256" key="1">
    <source>
        <dbReference type="ARBA" id="ARBA00004496"/>
    </source>
</evidence>
<dbReference type="HOGENOM" id="CLU_040416_1_0_6"/>
<evidence type="ECO:0000256" key="6">
    <source>
        <dbReference type="ARBA" id="ARBA00053369"/>
    </source>
</evidence>
<evidence type="ECO:0000256" key="5">
    <source>
        <dbReference type="ARBA" id="ARBA00050213"/>
    </source>
</evidence>
<dbReference type="eggNOG" id="COG0424">
    <property type="taxonomic scope" value="Bacteria"/>
</dbReference>
<dbReference type="Proteomes" id="UP000005380">
    <property type="component" value="Chromosome"/>
</dbReference>
<dbReference type="FunFam" id="3.90.950.10:FF:000005">
    <property type="entry name" value="7-methyl-GTP pyrophosphatase"/>
    <property type="match status" value="1"/>
</dbReference>
<comment type="subcellular location">
    <subcellularLocation>
        <location evidence="1 9">Cytoplasm</location>
    </subcellularLocation>
</comment>
<dbReference type="CDD" id="cd00555">
    <property type="entry name" value="Maf"/>
    <property type="match status" value="1"/>
</dbReference>
<comment type="caution">
    <text evidence="9">Lacks conserved residue(s) required for the propagation of feature annotation.</text>
</comment>
<dbReference type="PANTHER" id="PTHR43213:SF10">
    <property type="entry name" value="7-METHYL-GTP PYROPHOSPHATASE"/>
    <property type="match status" value="1"/>
</dbReference>
<dbReference type="KEGG" id="tao:THIAE_03140"/>
<dbReference type="HAMAP" id="MF_00528">
    <property type="entry name" value="Maf"/>
    <property type="match status" value="1"/>
</dbReference>
<dbReference type="InterPro" id="IPR003697">
    <property type="entry name" value="Maf-like"/>
</dbReference>
<dbReference type="NCBIfam" id="TIGR00172">
    <property type="entry name" value="maf"/>
    <property type="match status" value="1"/>
</dbReference>
<comment type="cofactor">
    <cofactor evidence="9">
        <name>a divalent metal cation</name>
        <dbReference type="ChEBI" id="CHEBI:60240"/>
    </cofactor>
</comment>
<keyword evidence="3 9" id="KW-0378">Hydrolase</keyword>
<evidence type="ECO:0000256" key="7">
    <source>
        <dbReference type="ARBA" id="ARBA00060749"/>
    </source>
</evidence>
<dbReference type="PIRSF" id="PIRSF006305">
    <property type="entry name" value="Maf"/>
    <property type="match status" value="1"/>
</dbReference>
<accession>W0DV77</accession>
<dbReference type="Pfam" id="PF02545">
    <property type="entry name" value="Maf"/>
    <property type="match status" value="1"/>
</dbReference>
<evidence type="ECO:0000256" key="3">
    <source>
        <dbReference type="ARBA" id="ARBA00022801"/>
    </source>
</evidence>
<dbReference type="STRING" id="717772.THIAE_03140"/>
<comment type="similarity">
    <text evidence="7 9">Belongs to the Maf family. YceF subfamily.</text>
</comment>
<feature type="site" description="Important for substrate specificity" evidence="9">
    <location>
        <position position="90"/>
    </location>
</feature>
<feature type="site" description="Important for substrate specificity" evidence="9">
    <location>
        <position position="174"/>
    </location>
</feature>
<comment type="function">
    <text evidence="6 9">Nucleoside triphosphate pyrophosphatase that hydrolyzes 7-methyl-GTP (m(7)GTP). May have a dual role in cell division arrest and in preventing the incorporation of modified nucleotides into cellular nucleic acids.</text>
</comment>
<feature type="active site" description="Proton acceptor" evidence="9">
    <location>
        <position position="89"/>
    </location>
</feature>
<evidence type="ECO:0000256" key="2">
    <source>
        <dbReference type="ARBA" id="ARBA00022490"/>
    </source>
</evidence>
<dbReference type="EMBL" id="CP007030">
    <property type="protein sequence ID" value="AHF00904.1"/>
    <property type="molecule type" value="Genomic_DNA"/>
</dbReference>
<proteinExistence type="inferred from homology"/>
<evidence type="ECO:0000256" key="8">
    <source>
        <dbReference type="ARBA" id="ARBA00068163"/>
    </source>
</evidence>
<evidence type="ECO:0000256" key="9">
    <source>
        <dbReference type="HAMAP-Rule" id="MF_00528"/>
    </source>
</evidence>
<dbReference type="InterPro" id="IPR029001">
    <property type="entry name" value="ITPase-like_fam"/>
</dbReference>
<evidence type="ECO:0000313" key="11">
    <source>
        <dbReference type="Proteomes" id="UP000005380"/>
    </source>
</evidence>
<reference evidence="10 11" key="1">
    <citation type="submission" date="2013-12" db="EMBL/GenBank/DDBJ databases">
        <authorList>
            <consortium name="DOE Joint Genome Institute"/>
            <person name="Kappler U."/>
            <person name="Huntemann M."/>
            <person name="Han J."/>
            <person name="Chen A."/>
            <person name="Kyrpides N."/>
            <person name="Mavromatis K."/>
            <person name="Markowitz V."/>
            <person name="Palaniappan K."/>
            <person name="Ivanova N."/>
            <person name="Schaumberg A."/>
            <person name="Pati A."/>
            <person name="Liolios K."/>
            <person name="Nordberg H.P."/>
            <person name="Cantor M.N."/>
            <person name="Hua S.X."/>
            <person name="Woyke T."/>
        </authorList>
    </citation>
    <scope>NUCLEOTIDE SEQUENCE [LARGE SCALE GENOMIC DNA]</scope>
    <source>
        <strain evidence="11">AL2</strain>
    </source>
</reference>
<feature type="site" description="Important for substrate specificity" evidence="9">
    <location>
        <position position="32"/>
    </location>
</feature>
<dbReference type="PANTHER" id="PTHR43213">
    <property type="entry name" value="BIFUNCTIONAL DTTP/UTP PYROPHOSPHATASE/METHYLTRANSFERASE PROTEIN-RELATED"/>
    <property type="match status" value="1"/>
</dbReference>
<dbReference type="GO" id="GO:0009117">
    <property type="term" value="P:nucleotide metabolic process"/>
    <property type="evidence" value="ECO:0007669"/>
    <property type="project" value="UniProtKB-KW"/>
</dbReference>
<evidence type="ECO:0000256" key="4">
    <source>
        <dbReference type="ARBA" id="ARBA00023080"/>
    </source>
</evidence>